<dbReference type="HOGENOM" id="CLU_115857_1_0_11"/>
<gene>
    <name evidence="2" type="ORF">SacazDRAFT_01351</name>
</gene>
<dbReference type="CDD" id="cd12108">
    <property type="entry name" value="Hr-like"/>
    <property type="match status" value="1"/>
</dbReference>
<dbReference type="Proteomes" id="UP000004705">
    <property type="component" value="Chromosome"/>
</dbReference>
<dbReference type="OrthoDB" id="8225825at2"/>
<name>H8G6D8_9PSEU</name>
<keyword evidence="3" id="KW-1185">Reference proteome</keyword>
<dbReference type="InterPro" id="IPR012312">
    <property type="entry name" value="Hemerythrin-like"/>
</dbReference>
<protein>
    <submittedName>
        <fullName evidence="2">Hemerythrin HHE cation binding domain-containing protein</fullName>
    </submittedName>
</protein>
<dbReference type="RefSeq" id="WP_005439888.1">
    <property type="nucleotide sequence ID" value="NZ_CM001466.1"/>
</dbReference>
<proteinExistence type="predicted"/>
<dbReference type="EMBL" id="CM001466">
    <property type="protein sequence ID" value="EHY88281.1"/>
    <property type="molecule type" value="Genomic_DNA"/>
</dbReference>
<feature type="domain" description="Hemerythrin-like" evidence="1">
    <location>
        <begin position="13"/>
        <end position="152"/>
    </location>
</feature>
<evidence type="ECO:0000313" key="2">
    <source>
        <dbReference type="EMBL" id="EHY88281.1"/>
    </source>
</evidence>
<dbReference type="Gene3D" id="1.20.120.520">
    <property type="entry name" value="nmb1532 protein domain like"/>
    <property type="match status" value="1"/>
</dbReference>
<reference evidence="2 3" key="1">
    <citation type="journal article" date="2012" name="Stand. Genomic Sci.">
        <title>Genome sequence of the soil bacterium Saccharomonospora azurea type strain (NA-128(T)).</title>
        <authorList>
            <person name="Klenk H.P."/>
            <person name="Held B."/>
            <person name="Lucas S."/>
            <person name="Lapidus A."/>
            <person name="Copeland A."/>
            <person name="Hammon N."/>
            <person name="Pitluck S."/>
            <person name="Goodwin L.A."/>
            <person name="Han C."/>
            <person name="Tapia R."/>
            <person name="Brambilla E.M."/>
            <person name="Potter G."/>
            <person name="Land M."/>
            <person name="Ivanova N."/>
            <person name="Rohde M."/>
            <person name="Goker M."/>
            <person name="Detter J.C."/>
            <person name="Kyrpides N.C."/>
            <person name="Woyke T."/>
        </authorList>
    </citation>
    <scope>NUCLEOTIDE SEQUENCE [LARGE SCALE GENOMIC DNA]</scope>
    <source>
        <strain evidence="2 3">NA-128</strain>
    </source>
</reference>
<evidence type="ECO:0000313" key="3">
    <source>
        <dbReference type="Proteomes" id="UP000004705"/>
    </source>
</evidence>
<evidence type="ECO:0000259" key="1">
    <source>
        <dbReference type="Pfam" id="PF01814"/>
    </source>
</evidence>
<organism evidence="2 3">
    <name type="scientific">Saccharomonospora azurea NA-128</name>
    <dbReference type="NCBI Taxonomy" id="882081"/>
    <lineage>
        <taxon>Bacteria</taxon>
        <taxon>Bacillati</taxon>
        <taxon>Actinomycetota</taxon>
        <taxon>Actinomycetes</taxon>
        <taxon>Pseudonocardiales</taxon>
        <taxon>Pseudonocardiaceae</taxon>
        <taxon>Saccharomonospora</taxon>
    </lineage>
</organism>
<sequence>MSDAQERARGLGDFLVESHDWLRAELAHLRAQMDELVENDGAGPVHRLPGDLAQQLRQHCLEFCGALEEHHTGEDRGAFPMLASRYPEIEPELTRLGEEHEVVAELHKKIARLVQDYVPGQTDPTRLRADLERLAGDLEAHFEYEEKTVVDLLNTLGPAPSIP</sequence>
<accession>H8G6D8</accession>
<dbReference type="Pfam" id="PF01814">
    <property type="entry name" value="Hemerythrin"/>
    <property type="match status" value="1"/>
</dbReference>
<dbReference type="AlphaFoldDB" id="H8G6D8"/>